<dbReference type="AlphaFoldDB" id="A0A098R7I0"/>
<dbReference type="EMBL" id="BDOR01000001">
    <property type="protein sequence ID" value="GBF00520.1"/>
    <property type="molecule type" value="Genomic_DNA"/>
</dbReference>
<dbReference type="InterPro" id="IPR019808">
    <property type="entry name" value="Histidine_triad_CS"/>
</dbReference>
<feature type="short sequence motif" description="Histidine triad motif" evidence="2 3">
    <location>
        <begin position="106"/>
        <end position="110"/>
    </location>
</feature>
<dbReference type="KEGG" id="lpx:ASU28_05960"/>
<protein>
    <submittedName>
        <fullName evidence="7">HIT family protein</fullName>
    </submittedName>
    <submittedName>
        <fullName evidence="6">Histidine triad protein HIT</fullName>
    </submittedName>
</protein>
<dbReference type="SUPFAM" id="SSF54197">
    <property type="entry name" value="HIT-like"/>
    <property type="match status" value="1"/>
</dbReference>
<dbReference type="PRINTS" id="PR00332">
    <property type="entry name" value="HISTRIAD"/>
</dbReference>
<evidence type="ECO:0000256" key="3">
    <source>
        <dbReference type="PROSITE-ProRule" id="PRU00464"/>
    </source>
</evidence>
<feature type="active site" description="Tele-AMP-histidine intermediate" evidence="1">
    <location>
        <position position="108"/>
    </location>
</feature>
<reference evidence="6 8" key="1">
    <citation type="submission" date="2017-04" db="EMBL/GenBank/DDBJ databases">
        <title>In vitro and in silico characterization of Lactobacillus paraplantarum D2-1, a starter culture for soymilk fermentation.</title>
        <authorList>
            <person name="Endo A."/>
            <person name="Sasaki F."/>
            <person name="Maeno S."/>
            <person name="Kanesaki Y."/>
            <person name="Kubota E."/>
            <person name="Torres G.A."/>
            <person name="Tomita S."/>
            <person name="Nakagawa J."/>
        </authorList>
    </citation>
    <scope>NUCLEOTIDE SEQUENCE [LARGE SCALE GENOMIC DNA]</scope>
    <source>
        <strain evidence="6 8">D2-1</strain>
    </source>
</reference>
<evidence type="ECO:0000313" key="5">
    <source>
        <dbReference type="EMBL" id="AYJ38385.1"/>
    </source>
</evidence>
<dbReference type="Proteomes" id="UP000236162">
    <property type="component" value="Unassembled WGS sequence"/>
</dbReference>
<reference evidence="7 10" key="3">
    <citation type="submission" date="2019-01" db="EMBL/GenBank/DDBJ databases">
        <title>Draft genome sequence of Lactobacillus paraplantarum OSY-TC318, a Producer of the novel lantibiotic Paraplantaracin TC318.</title>
        <authorList>
            <person name="Hussein W.E."/>
            <person name="Huang E."/>
            <person name="Yousef A.E."/>
        </authorList>
    </citation>
    <scope>NUCLEOTIDE SEQUENCE [LARGE SCALE GENOMIC DNA]</scope>
    <source>
        <strain evidence="7 10">OSY-TC318</strain>
    </source>
</reference>
<dbReference type="CDD" id="cd01277">
    <property type="entry name" value="HINT_subgroup"/>
    <property type="match status" value="1"/>
</dbReference>
<evidence type="ECO:0000313" key="6">
    <source>
        <dbReference type="EMBL" id="GBF00520.1"/>
    </source>
</evidence>
<dbReference type="RefSeq" id="WP_021731778.1">
    <property type="nucleotide sequence ID" value="NZ_AVAI01000127.1"/>
</dbReference>
<dbReference type="Proteomes" id="UP000277896">
    <property type="component" value="Chromosome"/>
</dbReference>
<dbReference type="GO" id="GO:0003824">
    <property type="term" value="F:catalytic activity"/>
    <property type="evidence" value="ECO:0007669"/>
    <property type="project" value="InterPro"/>
</dbReference>
<dbReference type="InterPro" id="IPR001310">
    <property type="entry name" value="Histidine_triad_HIT"/>
</dbReference>
<dbReference type="InterPro" id="IPR036265">
    <property type="entry name" value="HIT-like_sf"/>
</dbReference>
<organism evidence="7 10">
    <name type="scientific">Lactiplantibacillus paraplantarum</name>
    <dbReference type="NCBI Taxonomy" id="60520"/>
    <lineage>
        <taxon>Bacteria</taxon>
        <taxon>Bacillati</taxon>
        <taxon>Bacillota</taxon>
        <taxon>Bacilli</taxon>
        <taxon>Lactobacillales</taxon>
        <taxon>Lactobacillaceae</taxon>
        <taxon>Lactiplantibacillus</taxon>
    </lineage>
</organism>
<dbReference type="Proteomes" id="UP000292648">
    <property type="component" value="Unassembled WGS sequence"/>
</dbReference>
<sequence length="150" mass="17048">MTAFEPKLDDDCIFCKIIKGDIPSYTVYEDDMVKAFLDISQGTPGHTLVVPKTHVADIFGYDRDLASIVFARIPEIARAIKASDDNIIGMNIVNNNGAVAYQSVFHSHFHLIPRYSDKDDFRMIFKDNAKKYDETDYTRLQNAIKTELAH</sequence>
<dbReference type="GO" id="GO:0009117">
    <property type="term" value="P:nucleotide metabolic process"/>
    <property type="evidence" value="ECO:0007669"/>
    <property type="project" value="TreeGrafter"/>
</dbReference>
<dbReference type="PANTHER" id="PTHR46648:SF1">
    <property type="entry name" value="ADENOSINE 5'-MONOPHOSPHORAMIDASE HNT1"/>
    <property type="match status" value="1"/>
</dbReference>
<dbReference type="eggNOG" id="COG0537">
    <property type="taxonomic scope" value="Bacteria"/>
</dbReference>
<reference evidence="5 9" key="2">
    <citation type="submission" date="2018-10" db="EMBL/GenBank/DDBJ databases">
        <title>Genome seuquencing of Lactobacillus species.</title>
        <authorList>
            <person name="Baek C."/>
            <person name="Yi H."/>
        </authorList>
    </citation>
    <scope>NUCLEOTIDE SEQUENCE [LARGE SCALE GENOMIC DNA]</scope>
    <source>
        <strain evidence="5 9">DSM 10667</strain>
    </source>
</reference>
<dbReference type="EMBL" id="SEHH01000053">
    <property type="protein sequence ID" value="TBX44474.1"/>
    <property type="molecule type" value="Genomic_DNA"/>
</dbReference>
<name>A0A098R7I0_9LACO</name>
<dbReference type="FunFam" id="3.30.428.10:FF:000014">
    <property type="entry name" value="Putative histidine triad (HIT) protein"/>
    <property type="match status" value="1"/>
</dbReference>
<accession>A0A098R7I0</accession>
<dbReference type="EMBL" id="CP032744">
    <property type="protein sequence ID" value="AYJ38385.1"/>
    <property type="molecule type" value="Genomic_DNA"/>
</dbReference>
<dbReference type="InterPro" id="IPR039384">
    <property type="entry name" value="HINT"/>
</dbReference>
<dbReference type="PROSITE" id="PS00892">
    <property type="entry name" value="HIT_1"/>
    <property type="match status" value="1"/>
</dbReference>
<dbReference type="InterPro" id="IPR011146">
    <property type="entry name" value="HIT-like"/>
</dbReference>
<evidence type="ECO:0000313" key="8">
    <source>
        <dbReference type="Proteomes" id="UP000236162"/>
    </source>
</evidence>
<dbReference type="PROSITE" id="PS51084">
    <property type="entry name" value="HIT_2"/>
    <property type="match status" value="1"/>
</dbReference>
<keyword evidence="8" id="KW-1185">Reference proteome</keyword>
<dbReference type="HOGENOM" id="CLU_056776_3_2_9"/>
<dbReference type="Pfam" id="PF01230">
    <property type="entry name" value="HIT"/>
    <property type="match status" value="1"/>
</dbReference>
<dbReference type="GeneID" id="79807057"/>
<dbReference type="PANTHER" id="PTHR46648">
    <property type="entry name" value="HIT FAMILY PROTEIN 1"/>
    <property type="match status" value="1"/>
</dbReference>
<proteinExistence type="predicted"/>
<evidence type="ECO:0000313" key="10">
    <source>
        <dbReference type="Proteomes" id="UP000292648"/>
    </source>
</evidence>
<evidence type="ECO:0000259" key="4">
    <source>
        <dbReference type="PROSITE" id="PS51084"/>
    </source>
</evidence>
<evidence type="ECO:0000313" key="9">
    <source>
        <dbReference type="Proteomes" id="UP000277896"/>
    </source>
</evidence>
<feature type="domain" description="HIT" evidence="4">
    <location>
        <begin position="13"/>
        <end position="123"/>
    </location>
</feature>
<evidence type="ECO:0000256" key="2">
    <source>
        <dbReference type="PIRSR" id="PIRSR601310-3"/>
    </source>
</evidence>
<dbReference type="Gene3D" id="3.30.428.10">
    <property type="entry name" value="HIT-like"/>
    <property type="match status" value="1"/>
</dbReference>
<evidence type="ECO:0000313" key="7">
    <source>
        <dbReference type="EMBL" id="TBX44474.1"/>
    </source>
</evidence>
<evidence type="ECO:0000256" key="1">
    <source>
        <dbReference type="PIRSR" id="PIRSR601310-1"/>
    </source>
</evidence>
<gene>
    <name evidence="6" type="primary">hit_1</name>
    <name evidence="7" type="ORF">EUZ87_06260</name>
    <name evidence="5" type="ORF">LP667_05990</name>
    <name evidence="6" type="ORF">LPPLD21_00020</name>
</gene>